<dbReference type="PROSITE" id="PS51257">
    <property type="entry name" value="PROKAR_LIPOPROTEIN"/>
    <property type="match status" value="1"/>
</dbReference>
<dbReference type="AlphaFoldDB" id="A0A8A4TKL3"/>
<accession>A0A8A4TKL3</accession>
<dbReference type="RefSeq" id="WP_237379648.1">
    <property type="nucleotide sequence ID" value="NZ_CP071793.1"/>
</dbReference>
<proteinExistence type="predicted"/>
<sequence length="182" mass="20441">MKKLGILVSLLVATLFVGCEQTANVSSPTLYELQNVRFSHPDNWKVTEDVEENGFRYIFVETSGDAIFIIQLFEGMETLSLEEFSKEFSKNFSKGIQQELEGGEFTDSTYSEVEHATAYGNQQGFLEKFTLTYAGQKVPHLREYYAIETGNKVAFLITQVATADASKVKPGFSMILKSIVFD</sequence>
<reference evidence="2" key="1">
    <citation type="submission" date="2021-03" db="EMBL/GenBank/DDBJ databases">
        <title>Acanthopleuribacteraceae sp. M133.</title>
        <authorList>
            <person name="Wang G."/>
        </authorList>
    </citation>
    <scope>NUCLEOTIDE SEQUENCE</scope>
    <source>
        <strain evidence="2">M133</strain>
    </source>
</reference>
<keyword evidence="3" id="KW-1185">Reference proteome</keyword>
<name>A0A8A4TKL3_SULCO</name>
<evidence type="ECO:0000256" key="1">
    <source>
        <dbReference type="SAM" id="SignalP"/>
    </source>
</evidence>
<evidence type="ECO:0000313" key="3">
    <source>
        <dbReference type="Proteomes" id="UP000663929"/>
    </source>
</evidence>
<feature type="chain" id="PRO_5035291156" description="Lipoprotein" evidence="1">
    <location>
        <begin position="24"/>
        <end position="182"/>
    </location>
</feature>
<dbReference type="EMBL" id="CP071793">
    <property type="protein sequence ID" value="QTD50017.1"/>
    <property type="molecule type" value="Genomic_DNA"/>
</dbReference>
<keyword evidence="1" id="KW-0732">Signal</keyword>
<gene>
    <name evidence="2" type="ORF">J3U87_30915</name>
</gene>
<protein>
    <recommendedName>
        <fullName evidence="4">Lipoprotein</fullName>
    </recommendedName>
</protein>
<evidence type="ECO:0000313" key="2">
    <source>
        <dbReference type="EMBL" id="QTD50017.1"/>
    </source>
</evidence>
<dbReference type="Proteomes" id="UP000663929">
    <property type="component" value="Chromosome"/>
</dbReference>
<feature type="signal peptide" evidence="1">
    <location>
        <begin position="1"/>
        <end position="23"/>
    </location>
</feature>
<evidence type="ECO:0008006" key="4">
    <source>
        <dbReference type="Google" id="ProtNLM"/>
    </source>
</evidence>
<organism evidence="2 3">
    <name type="scientific">Sulfidibacter corallicola</name>
    <dbReference type="NCBI Taxonomy" id="2818388"/>
    <lineage>
        <taxon>Bacteria</taxon>
        <taxon>Pseudomonadati</taxon>
        <taxon>Acidobacteriota</taxon>
        <taxon>Holophagae</taxon>
        <taxon>Acanthopleuribacterales</taxon>
        <taxon>Acanthopleuribacteraceae</taxon>
        <taxon>Sulfidibacter</taxon>
    </lineage>
</organism>
<dbReference type="KEGG" id="scor:J3U87_30915"/>